<feature type="domain" description="UspA" evidence="2">
    <location>
        <begin position="203"/>
        <end position="340"/>
    </location>
</feature>
<evidence type="ECO:0000259" key="2">
    <source>
        <dbReference type="Pfam" id="PF00582"/>
    </source>
</evidence>
<evidence type="ECO:0000256" key="1">
    <source>
        <dbReference type="SAM" id="MobiDB-lite"/>
    </source>
</evidence>
<dbReference type="GeneID" id="73381502"/>
<comment type="caution">
    <text evidence="3">The sequence shown here is derived from an EMBL/GenBank/DDBJ whole genome shotgun (WGS) entry which is preliminary data.</text>
</comment>
<feature type="compositionally biased region" description="Polar residues" evidence="1">
    <location>
        <begin position="370"/>
        <end position="381"/>
    </location>
</feature>
<dbReference type="InterPro" id="IPR014729">
    <property type="entry name" value="Rossmann-like_a/b/a_fold"/>
</dbReference>
<keyword evidence="4" id="KW-1185">Reference proteome</keyword>
<dbReference type="Gene3D" id="3.40.50.620">
    <property type="entry name" value="HUPs"/>
    <property type="match status" value="1"/>
</dbReference>
<dbReference type="SUPFAM" id="SSF52402">
    <property type="entry name" value="Adenine nucleotide alpha hydrolases-like"/>
    <property type="match status" value="1"/>
</dbReference>
<dbReference type="PANTHER" id="PTHR47815:SF1">
    <property type="entry name" value="UNIVERSAL STRESS PROTEIN A FAMILY PROTEIN C25B2.10"/>
    <property type="match status" value="1"/>
</dbReference>
<protein>
    <recommendedName>
        <fullName evidence="2">UspA domain-containing protein</fullName>
    </recommendedName>
</protein>
<accession>A0AAI9SV71</accession>
<sequence length="437" mass="49088">MTSGNTRALQIKKPPSEGKLLKHDTKPAEDRTLQETETVRNTRLNASIYHIFDDSIDLYKQENNSSDLLGRLYYDCYDSDVISPSSSAAGTPILSPARENVGDGVDEDNEFHFGPLRNLHDSQISLKNVGLAACSNTSSSTSLNGLAAAQRVNSNSNSGARPLSSKRIPLERGITFDTIAHGSRKSLTLKSKHPQFKFRRNNKTWLVGFSNDSESTKAIEWLFDEMVTNGDTIIILQVLDEKKTPLSSIDKLQANTHLANFEKLNVHLKKIAIVFEVVIGKPQKCLKLAIEEYNPSMMVIGTHHYSEARDSNHHHRGFFSSSSLSKYFLEYALVPVIIVKLTYNYTEYLAHPIDSEFHFQNWIKNIQDHPQSAMSQSNQTHQMKKISGFLSPNSSKNSSFTNLAEENRGRKLDTESSRSRSTSRTKPFSKLFGKSDK</sequence>
<dbReference type="PANTHER" id="PTHR47815">
    <property type="entry name" value="UNIVERSAL STRESS PROTEIN A FAMILY PROTEIN C25B2.10"/>
    <property type="match status" value="1"/>
</dbReference>
<evidence type="ECO:0000313" key="3">
    <source>
        <dbReference type="EMBL" id="KAI3403299.2"/>
    </source>
</evidence>
<dbReference type="EMBL" id="JAHUZD010000128">
    <property type="protein sequence ID" value="KAI3403299.2"/>
    <property type="molecule type" value="Genomic_DNA"/>
</dbReference>
<proteinExistence type="predicted"/>
<dbReference type="Proteomes" id="UP001202479">
    <property type="component" value="Unassembled WGS sequence"/>
</dbReference>
<feature type="region of interest" description="Disordered" evidence="1">
    <location>
        <begin position="370"/>
        <end position="437"/>
    </location>
</feature>
<feature type="compositionally biased region" description="Basic and acidic residues" evidence="1">
    <location>
        <begin position="14"/>
        <end position="35"/>
    </location>
</feature>
<name>A0AAI9SV71_9ASCO</name>
<organism evidence="3 4">
    <name type="scientific">Candida oxycetoniae</name>
    <dbReference type="NCBI Taxonomy" id="497107"/>
    <lineage>
        <taxon>Eukaryota</taxon>
        <taxon>Fungi</taxon>
        <taxon>Dikarya</taxon>
        <taxon>Ascomycota</taxon>
        <taxon>Saccharomycotina</taxon>
        <taxon>Pichiomycetes</taxon>
        <taxon>Debaryomycetaceae</taxon>
        <taxon>Candida/Lodderomyces clade</taxon>
        <taxon>Candida</taxon>
    </lineage>
</organism>
<evidence type="ECO:0000313" key="4">
    <source>
        <dbReference type="Proteomes" id="UP001202479"/>
    </source>
</evidence>
<gene>
    <name evidence="3" type="ORF">KGF56_003887</name>
</gene>
<feature type="compositionally biased region" description="Polar residues" evidence="1">
    <location>
        <begin position="390"/>
        <end position="404"/>
    </location>
</feature>
<reference evidence="3" key="1">
    <citation type="journal article" date="2022" name="DNA Res.">
        <title>Genome analysis of five recently described species of the CUG-Ser clade uncovers Candida theae as a new hybrid lineage with pathogenic potential in the Candida parapsilosis species complex.</title>
        <authorList>
            <person name="Mixao V."/>
            <person name="Del Olmo V."/>
            <person name="Hegedusova E."/>
            <person name="Saus E."/>
            <person name="Pryszcz L."/>
            <person name="Cillingova A."/>
            <person name="Nosek J."/>
            <person name="Gabaldon T."/>
        </authorList>
    </citation>
    <scope>NUCLEOTIDE SEQUENCE</scope>
    <source>
        <strain evidence="3">CBS 10844</strain>
    </source>
</reference>
<dbReference type="Pfam" id="PF00582">
    <property type="entry name" value="Usp"/>
    <property type="match status" value="1"/>
</dbReference>
<dbReference type="RefSeq" id="XP_049179046.1">
    <property type="nucleotide sequence ID" value="XM_049325268.1"/>
</dbReference>
<dbReference type="AlphaFoldDB" id="A0AAI9SV71"/>
<dbReference type="InterPro" id="IPR006016">
    <property type="entry name" value="UspA"/>
</dbReference>
<feature type="region of interest" description="Disordered" evidence="1">
    <location>
        <begin position="1"/>
        <end position="35"/>
    </location>
</feature>
<feature type="compositionally biased region" description="Basic and acidic residues" evidence="1">
    <location>
        <begin position="405"/>
        <end position="418"/>
    </location>
</feature>
<dbReference type="CDD" id="cd23659">
    <property type="entry name" value="USP_At3g01520-like"/>
    <property type="match status" value="1"/>
</dbReference>